<evidence type="ECO:0000313" key="3">
    <source>
        <dbReference type="EMBL" id="CAH1986135.1"/>
    </source>
</evidence>
<evidence type="ECO:0000256" key="1">
    <source>
        <dbReference type="SAM" id="MobiDB-lite"/>
    </source>
</evidence>
<dbReference type="GO" id="GO:0005096">
    <property type="term" value="F:GTPase activator activity"/>
    <property type="evidence" value="ECO:0007669"/>
    <property type="project" value="TreeGrafter"/>
</dbReference>
<dbReference type="OrthoDB" id="120383at2759"/>
<dbReference type="GO" id="GO:0097060">
    <property type="term" value="C:synaptic membrane"/>
    <property type="evidence" value="ECO:0007669"/>
    <property type="project" value="TreeGrafter"/>
</dbReference>
<dbReference type="PROSITE" id="PS50106">
    <property type="entry name" value="PDZ"/>
    <property type="match status" value="1"/>
</dbReference>
<feature type="domain" description="PDZ" evidence="2">
    <location>
        <begin position="122"/>
        <end position="192"/>
    </location>
</feature>
<dbReference type="PANTHER" id="PTHR46150">
    <property type="entry name" value="RHO GTPASE-ACTIVATING PROTEIN 100F"/>
    <property type="match status" value="1"/>
</dbReference>
<dbReference type="AlphaFoldDB" id="A0A9P0L632"/>
<dbReference type="EMBL" id="CAKOFQ010006993">
    <property type="protein sequence ID" value="CAH1986135.1"/>
    <property type="molecule type" value="Genomic_DNA"/>
</dbReference>
<dbReference type="GO" id="GO:0016477">
    <property type="term" value="P:cell migration"/>
    <property type="evidence" value="ECO:0007669"/>
    <property type="project" value="TreeGrafter"/>
</dbReference>
<protein>
    <recommendedName>
        <fullName evidence="2">PDZ domain-containing protein</fullName>
    </recommendedName>
</protein>
<feature type="region of interest" description="Disordered" evidence="1">
    <location>
        <begin position="203"/>
        <end position="262"/>
    </location>
</feature>
<dbReference type="CDD" id="cd06718">
    <property type="entry name" value="PDZ_Par6-like"/>
    <property type="match status" value="1"/>
</dbReference>
<keyword evidence="4" id="KW-1185">Reference proteome</keyword>
<dbReference type="InterPro" id="IPR036034">
    <property type="entry name" value="PDZ_sf"/>
</dbReference>
<dbReference type="Pfam" id="PF00595">
    <property type="entry name" value="PDZ"/>
    <property type="match status" value="1"/>
</dbReference>
<dbReference type="FunFam" id="2.30.42.10:FF:000163">
    <property type="entry name" value="rho GTPase-activating protein 100F isoform X1"/>
    <property type="match status" value="1"/>
</dbReference>
<dbReference type="Proteomes" id="UP001152888">
    <property type="component" value="Unassembled WGS sequence"/>
</dbReference>
<dbReference type="SUPFAM" id="SSF50156">
    <property type="entry name" value="PDZ domain-like"/>
    <property type="match status" value="1"/>
</dbReference>
<comment type="caution">
    <text evidence="3">The sequence shown here is derived from an EMBL/GenBank/DDBJ whole genome shotgun (WGS) entry which is preliminary data.</text>
</comment>
<dbReference type="InterPro" id="IPR052118">
    <property type="entry name" value="Rho-GAP_regulator"/>
</dbReference>
<name>A0A9P0L632_ACAOB</name>
<dbReference type="GO" id="GO:0046578">
    <property type="term" value="P:regulation of Ras protein signal transduction"/>
    <property type="evidence" value="ECO:0007669"/>
    <property type="project" value="TreeGrafter"/>
</dbReference>
<proteinExistence type="predicted"/>
<dbReference type="SMART" id="SM00228">
    <property type="entry name" value="PDZ"/>
    <property type="match status" value="1"/>
</dbReference>
<evidence type="ECO:0000259" key="2">
    <source>
        <dbReference type="PROSITE" id="PS50106"/>
    </source>
</evidence>
<feature type="compositionally biased region" description="Basic and acidic residues" evidence="1">
    <location>
        <begin position="220"/>
        <end position="236"/>
    </location>
</feature>
<dbReference type="Gene3D" id="2.30.42.10">
    <property type="match status" value="1"/>
</dbReference>
<feature type="non-terminal residue" evidence="3">
    <location>
        <position position="262"/>
    </location>
</feature>
<dbReference type="PANTHER" id="PTHR46150:SF3">
    <property type="entry name" value="RHO GTPASE-ACTIVATING PROTEIN 100F"/>
    <property type="match status" value="1"/>
</dbReference>
<gene>
    <name evidence="3" type="ORF">ACAOBT_LOCUS17080</name>
</gene>
<organism evidence="3 4">
    <name type="scientific">Acanthoscelides obtectus</name>
    <name type="common">Bean weevil</name>
    <name type="synonym">Bruchus obtectus</name>
    <dbReference type="NCBI Taxonomy" id="200917"/>
    <lineage>
        <taxon>Eukaryota</taxon>
        <taxon>Metazoa</taxon>
        <taxon>Ecdysozoa</taxon>
        <taxon>Arthropoda</taxon>
        <taxon>Hexapoda</taxon>
        <taxon>Insecta</taxon>
        <taxon>Pterygota</taxon>
        <taxon>Neoptera</taxon>
        <taxon>Endopterygota</taxon>
        <taxon>Coleoptera</taxon>
        <taxon>Polyphaga</taxon>
        <taxon>Cucujiformia</taxon>
        <taxon>Chrysomeloidea</taxon>
        <taxon>Chrysomelidae</taxon>
        <taxon>Bruchinae</taxon>
        <taxon>Bruchini</taxon>
        <taxon>Acanthoscelides</taxon>
    </lineage>
</organism>
<evidence type="ECO:0000313" key="4">
    <source>
        <dbReference type="Proteomes" id="UP001152888"/>
    </source>
</evidence>
<dbReference type="InterPro" id="IPR001478">
    <property type="entry name" value="PDZ"/>
</dbReference>
<dbReference type="GO" id="GO:0030030">
    <property type="term" value="P:cell projection organization"/>
    <property type="evidence" value="ECO:0007669"/>
    <property type="project" value="TreeGrafter"/>
</dbReference>
<sequence length="262" mass="29019">TLYNYCSFIVLANYRRSHLKKNGSNLFFLISATELFCYIQRCSGRPFNCSIEGCSGPQALLNFVFFQVSGISSEIFKQIETHVERRGEMIVRIIDARHLGRTASEAAKRFLAMQDGKHTIQFVEIVKRPGQTLGLYIREGNGVDRQDGVFISRIALESAVYNSGCLKVGDEILAVNLVDVTKMSLDDVVIIMSIPRRLVLATRQRKGGAKGGGQGSPRAAAEHKPPPVVVIKRELRDDEGDDVVDGGRDIMGQQDHSCDNDT</sequence>
<accession>A0A9P0L632</accession>
<reference evidence="3" key="1">
    <citation type="submission" date="2022-03" db="EMBL/GenBank/DDBJ databases">
        <authorList>
            <person name="Sayadi A."/>
        </authorList>
    </citation>
    <scope>NUCLEOTIDE SEQUENCE</scope>
</reference>